<dbReference type="PROSITE" id="PS51257">
    <property type="entry name" value="PROKAR_LIPOPROTEIN"/>
    <property type="match status" value="1"/>
</dbReference>
<proteinExistence type="predicted"/>
<protein>
    <submittedName>
        <fullName evidence="2">VWA domain-containing protein</fullName>
    </submittedName>
</protein>
<gene>
    <name evidence="2" type="ORF">IBL28_00075</name>
</gene>
<accession>A0A926JN87</accession>
<dbReference type="InterPro" id="IPR036465">
    <property type="entry name" value="vWFA_dom_sf"/>
</dbReference>
<comment type="caution">
    <text evidence="2">The sequence shown here is derived from an EMBL/GenBank/DDBJ whole genome shotgun (WGS) entry which is preliminary data.</text>
</comment>
<name>A0A926JN87_9FLAO</name>
<dbReference type="AlphaFoldDB" id="A0A926JN87"/>
<sequence>MMNTKHLLSGHEKARLFIVLLAVAIGLVGCNNDDDHASGSEKDISGILLAPESTSEAGARLNEVSARRGPLTKQVAHRDDCPGDVPAGYVRLSGVVIELFDEDGNKLSETLTTDGCGMFEGAVPEKAVLARAEPDGLRPVEIEIQAFAGSEEPTVVSTIKSSAEYQIRSLFRQSDGRFGFVVTDDVSGRPVIGIPASKFSLATGDNDIPLESVTVAAQTREAATVVLAIDVSGSMETGVYQDGNGDNYTRYHLARDGAHLFLDEKGDDDETAIIYFDGTVRPVNDEYLASNFTFEDSSGSEVNYTFSESGFTSKAEDLRLVVDALSPYNLIYQNPYDGYGGIQRPPHSDTPALTISSDHLWPSATAVWDAVSYSLDAVSERSLVRKAVVTLGDGEDNASSTALQEAIDKANNLGIPVYTIALGLGNSQAEENLQRLGEETGGGLVSVDDEGAEVELLKVFESIQTGIVFQYIATLKNSGDVQSGNTVTLKLEYNGLLTERNFTVQ</sequence>
<keyword evidence="3" id="KW-1185">Reference proteome</keyword>
<dbReference type="InterPro" id="IPR002035">
    <property type="entry name" value="VWF_A"/>
</dbReference>
<dbReference type="Gene3D" id="3.40.50.410">
    <property type="entry name" value="von Willebrand factor, type A domain"/>
    <property type="match status" value="1"/>
</dbReference>
<dbReference type="PROSITE" id="PS50234">
    <property type="entry name" value="VWFA"/>
    <property type="match status" value="1"/>
</dbReference>
<organism evidence="2 3">
    <name type="scientific">Sinomicrobium weinanense</name>
    <dbReference type="NCBI Taxonomy" id="2842200"/>
    <lineage>
        <taxon>Bacteria</taxon>
        <taxon>Pseudomonadati</taxon>
        <taxon>Bacteroidota</taxon>
        <taxon>Flavobacteriia</taxon>
        <taxon>Flavobacteriales</taxon>
        <taxon>Flavobacteriaceae</taxon>
        <taxon>Sinomicrobium</taxon>
    </lineage>
</organism>
<dbReference type="SMART" id="SM00327">
    <property type="entry name" value="VWA"/>
    <property type="match status" value="1"/>
</dbReference>
<dbReference type="Proteomes" id="UP000653730">
    <property type="component" value="Unassembled WGS sequence"/>
</dbReference>
<reference evidence="2 3" key="1">
    <citation type="submission" date="2020-09" db="EMBL/GenBank/DDBJ databases">
        <title>Sinomicrobium weinanense sp. nov., a halophilic bacteria isolated from saline-alkali soil.</title>
        <authorList>
            <person name="Wu P."/>
            <person name="Ren H."/>
            <person name="Mei Y."/>
            <person name="Liang Y."/>
            <person name="Chen Z."/>
        </authorList>
    </citation>
    <scope>NUCLEOTIDE SEQUENCE [LARGE SCALE GENOMIC DNA]</scope>
    <source>
        <strain evidence="2 3">FJxs</strain>
    </source>
</reference>
<dbReference type="SUPFAM" id="SSF53300">
    <property type="entry name" value="vWA-like"/>
    <property type="match status" value="1"/>
</dbReference>
<evidence type="ECO:0000259" key="1">
    <source>
        <dbReference type="PROSITE" id="PS50234"/>
    </source>
</evidence>
<dbReference type="EMBL" id="JACVDC010000001">
    <property type="protein sequence ID" value="MBC9794344.1"/>
    <property type="molecule type" value="Genomic_DNA"/>
</dbReference>
<dbReference type="RefSeq" id="WP_187963506.1">
    <property type="nucleotide sequence ID" value="NZ_JACVDC010000001.1"/>
</dbReference>
<dbReference type="CDD" id="cd00198">
    <property type="entry name" value="vWFA"/>
    <property type="match status" value="1"/>
</dbReference>
<evidence type="ECO:0000313" key="3">
    <source>
        <dbReference type="Proteomes" id="UP000653730"/>
    </source>
</evidence>
<feature type="domain" description="VWFA" evidence="1">
    <location>
        <begin position="224"/>
        <end position="463"/>
    </location>
</feature>
<evidence type="ECO:0000313" key="2">
    <source>
        <dbReference type="EMBL" id="MBC9794344.1"/>
    </source>
</evidence>